<comment type="subcellular location">
    <subcellularLocation>
        <location evidence="2">Cell junction</location>
        <location evidence="2">Adherens junction</location>
    </subcellularLocation>
    <subcellularLocation>
        <location evidence="3">Cell membrane</location>
        <topology evidence="3">Multi-pass membrane protein</topology>
    </subcellularLocation>
    <subcellularLocation>
        <location evidence="1">Nucleus</location>
    </subcellularLocation>
</comment>
<dbReference type="EMBL" id="ML995910">
    <property type="protein sequence ID" value="KAF2764789.1"/>
    <property type="molecule type" value="Genomic_DNA"/>
</dbReference>
<feature type="domain" description="Myosin-binding" evidence="15">
    <location>
        <begin position="162"/>
        <end position="446"/>
    </location>
</feature>
<keyword evidence="12" id="KW-0539">Nucleus</keyword>
<evidence type="ECO:0000256" key="1">
    <source>
        <dbReference type="ARBA" id="ARBA00004123"/>
    </source>
</evidence>
<evidence type="ECO:0000256" key="5">
    <source>
        <dbReference type="ARBA" id="ARBA00018125"/>
    </source>
</evidence>
<dbReference type="Proteomes" id="UP000799436">
    <property type="component" value="Unassembled WGS sequence"/>
</dbReference>
<evidence type="ECO:0000313" key="16">
    <source>
        <dbReference type="EMBL" id="KAF2764789.1"/>
    </source>
</evidence>
<evidence type="ECO:0000256" key="8">
    <source>
        <dbReference type="ARBA" id="ARBA00022949"/>
    </source>
</evidence>
<evidence type="ECO:0000256" key="14">
    <source>
        <dbReference type="SAM" id="Phobius"/>
    </source>
</evidence>
<reference evidence="16" key="1">
    <citation type="journal article" date="2020" name="Stud. Mycol.">
        <title>101 Dothideomycetes genomes: a test case for predicting lifestyles and emergence of pathogens.</title>
        <authorList>
            <person name="Haridas S."/>
            <person name="Albert R."/>
            <person name="Binder M."/>
            <person name="Bloem J."/>
            <person name="Labutti K."/>
            <person name="Salamov A."/>
            <person name="Andreopoulos B."/>
            <person name="Baker S."/>
            <person name="Barry K."/>
            <person name="Bills G."/>
            <person name="Bluhm B."/>
            <person name="Cannon C."/>
            <person name="Castanera R."/>
            <person name="Culley D."/>
            <person name="Daum C."/>
            <person name="Ezra D."/>
            <person name="Gonzalez J."/>
            <person name="Henrissat B."/>
            <person name="Kuo A."/>
            <person name="Liang C."/>
            <person name="Lipzen A."/>
            <person name="Lutzoni F."/>
            <person name="Magnuson J."/>
            <person name="Mondo S."/>
            <person name="Nolan M."/>
            <person name="Ohm R."/>
            <person name="Pangilinan J."/>
            <person name="Park H.-J."/>
            <person name="Ramirez L."/>
            <person name="Alfaro M."/>
            <person name="Sun H."/>
            <person name="Tritt A."/>
            <person name="Yoshinaga Y."/>
            <person name="Zwiers L.-H."/>
            <person name="Turgeon B."/>
            <person name="Goodwin S."/>
            <person name="Spatafora J."/>
            <person name="Crous P."/>
            <person name="Grigoriev I."/>
        </authorList>
    </citation>
    <scope>NUCLEOTIDE SEQUENCE</scope>
    <source>
        <strain evidence="16">CBS 116005</strain>
    </source>
</reference>
<evidence type="ECO:0000256" key="11">
    <source>
        <dbReference type="ARBA" id="ARBA00023136"/>
    </source>
</evidence>
<feature type="transmembrane region" description="Helical" evidence="14">
    <location>
        <begin position="153"/>
        <end position="171"/>
    </location>
</feature>
<dbReference type="OrthoDB" id="21151at2759"/>
<evidence type="ECO:0000256" key="7">
    <source>
        <dbReference type="ARBA" id="ARBA00022692"/>
    </source>
</evidence>
<keyword evidence="6" id="KW-1003">Cell membrane</keyword>
<evidence type="ECO:0000256" key="4">
    <source>
        <dbReference type="ARBA" id="ARBA00007245"/>
    </source>
</evidence>
<evidence type="ECO:0000313" key="17">
    <source>
        <dbReference type="Proteomes" id="UP000799436"/>
    </source>
</evidence>
<evidence type="ECO:0000256" key="3">
    <source>
        <dbReference type="ARBA" id="ARBA00004651"/>
    </source>
</evidence>
<evidence type="ECO:0000256" key="6">
    <source>
        <dbReference type="ARBA" id="ARBA00022475"/>
    </source>
</evidence>
<keyword evidence="10" id="KW-0175">Coiled coil</keyword>
<evidence type="ECO:0000256" key="13">
    <source>
        <dbReference type="SAM" id="MobiDB-lite"/>
    </source>
</evidence>
<name>A0A6G1KWZ7_9PEZI</name>
<organism evidence="16 17">
    <name type="scientific">Teratosphaeria nubilosa</name>
    <dbReference type="NCBI Taxonomy" id="161662"/>
    <lineage>
        <taxon>Eukaryota</taxon>
        <taxon>Fungi</taxon>
        <taxon>Dikarya</taxon>
        <taxon>Ascomycota</taxon>
        <taxon>Pezizomycotina</taxon>
        <taxon>Dothideomycetes</taxon>
        <taxon>Dothideomycetidae</taxon>
        <taxon>Mycosphaerellales</taxon>
        <taxon>Teratosphaeriaceae</taxon>
        <taxon>Teratosphaeria</taxon>
    </lineage>
</organism>
<feature type="region of interest" description="Disordered" evidence="13">
    <location>
        <begin position="1"/>
        <end position="51"/>
    </location>
</feature>
<feature type="compositionally biased region" description="Polar residues" evidence="13">
    <location>
        <begin position="18"/>
        <end position="32"/>
    </location>
</feature>
<comment type="similarity">
    <text evidence="4">Belongs to the vezatin family.</text>
</comment>
<keyword evidence="8" id="KW-0965">Cell junction</keyword>
<dbReference type="GO" id="GO:0098609">
    <property type="term" value="P:cell-cell adhesion"/>
    <property type="evidence" value="ECO:0007669"/>
    <property type="project" value="InterPro"/>
</dbReference>
<dbReference type="Pfam" id="PF12632">
    <property type="entry name" value="Vezatin"/>
    <property type="match status" value="1"/>
</dbReference>
<sequence length="627" mass="69359">METIHAEETPLAVYLEGQTLSSTRETSKSNNYDEPELPITPVFEGDDRPSFAPPNNTIRANKARRAHLPPLQTKPTIETQLSRAYNASSSAVNSHLQRVDNEKFMEHFRYIIVASQLLHEYLDHGSLQPAVIAQRGQDGANHTSPASPAATDTYGAVAAAAIAFALVYILHWSRSRRDGFVSWTRVALALAVFIIVALSGYAYVRRQWLKSIRQNAVAAASTLTANWQALEVSSSNALSLVQEVELVSKGYRLSIPLPPVSRIEEKGGPRRCARLRKALHRTYASVIPACIEASRTLRGLVEEDNLEKYLEIYDISSQDAKEASGEHALQVLDDDAESLKSLRVLSFRTGILRRMTLSSLMALEADGGKPDFHRWRTATEAMLELSKLVGSLTDKLRQILSEMETIPIPQTPVAKLGHTPAREKMRSQVRKISMLSSGIRGLQAKMQILREETNNAIEQSEDLTDVGPSLMVQYESIGSDLKELMQAWEAGKATLQNNLTKQEHRISMASSASGLRSPLSSISGLTAVSESGTPADALKALNGDSMSDRSSMATTPSDEEQIFEAIAMPKQRSTLTREERILKMQEERERQASLRAKRESNTHMLRELESVINLRPKPKGAARITSI</sequence>
<dbReference type="PANTHER" id="PTHR15989">
    <property type="entry name" value="VEZATIN"/>
    <property type="match status" value="1"/>
</dbReference>
<evidence type="ECO:0000256" key="10">
    <source>
        <dbReference type="ARBA" id="ARBA00023054"/>
    </source>
</evidence>
<dbReference type="InterPro" id="IPR026858">
    <property type="entry name" value="Vezatin"/>
</dbReference>
<dbReference type="InterPro" id="IPR026859">
    <property type="entry name" value="Myosin-bd"/>
</dbReference>
<protein>
    <recommendedName>
        <fullName evidence="5">Vezatin</fullName>
    </recommendedName>
</protein>
<gene>
    <name evidence="16" type="ORF">EJ03DRAFT_320629</name>
</gene>
<keyword evidence="11 14" id="KW-0472">Membrane</keyword>
<dbReference type="GO" id="GO:0005634">
    <property type="term" value="C:nucleus"/>
    <property type="evidence" value="ECO:0007669"/>
    <property type="project" value="UniProtKB-SubCell"/>
</dbReference>
<keyword evidence="9 14" id="KW-1133">Transmembrane helix</keyword>
<feature type="transmembrane region" description="Helical" evidence="14">
    <location>
        <begin position="183"/>
        <end position="204"/>
    </location>
</feature>
<accession>A0A6G1KWZ7</accession>
<evidence type="ECO:0000256" key="12">
    <source>
        <dbReference type="ARBA" id="ARBA00023242"/>
    </source>
</evidence>
<proteinExistence type="inferred from homology"/>
<evidence type="ECO:0000256" key="2">
    <source>
        <dbReference type="ARBA" id="ARBA00004536"/>
    </source>
</evidence>
<dbReference type="AlphaFoldDB" id="A0A6G1KWZ7"/>
<dbReference type="PANTHER" id="PTHR15989:SF5">
    <property type="entry name" value="VEZATIN"/>
    <property type="match status" value="1"/>
</dbReference>
<evidence type="ECO:0000256" key="9">
    <source>
        <dbReference type="ARBA" id="ARBA00022989"/>
    </source>
</evidence>
<evidence type="ECO:0000259" key="15">
    <source>
        <dbReference type="Pfam" id="PF12632"/>
    </source>
</evidence>
<dbReference type="GO" id="GO:0017022">
    <property type="term" value="F:myosin binding"/>
    <property type="evidence" value="ECO:0007669"/>
    <property type="project" value="InterPro"/>
</dbReference>
<keyword evidence="17" id="KW-1185">Reference proteome</keyword>
<keyword evidence="7 14" id="KW-0812">Transmembrane</keyword>
<dbReference type="GO" id="GO:0005886">
    <property type="term" value="C:plasma membrane"/>
    <property type="evidence" value="ECO:0007669"/>
    <property type="project" value="UniProtKB-SubCell"/>
</dbReference>